<keyword evidence="4" id="KW-0249">Electron transport</keyword>
<evidence type="ECO:0000256" key="2">
    <source>
        <dbReference type="ARBA" id="ARBA00022448"/>
    </source>
</evidence>
<evidence type="ECO:0000256" key="6">
    <source>
        <dbReference type="ARBA" id="ARBA00023014"/>
    </source>
</evidence>
<dbReference type="Gene3D" id="3.30.70.20">
    <property type="match status" value="1"/>
</dbReference>
<evidence type="ECO:0000256" key="5">
    <source>
        <dbReference type="ARBA" id="ARBA00023004"/>
    </source>
</evidence>
<name>A0ABP6YGB8_9PSEU</name>
<evidence type="ECO:0008006" key="10">
    <source>
        <dbReference type="Google" id="ProtNLM"/>
    </source>
</evidence>
<dbReference type="PANTHER" id="PTHR36923:SF3">
    <property type="entry name" value="FERREDOXIN"/>
    <property type="match status" value="1"/>
</dbReference>
<dbReference type="EMBL" id="BAAAZN010000027">
    <property type="protein sequence ID" value="GAA3582947.1"/>
    <property type="molecule type" value="Genomic_DNA"/>
</dbReference>
<keyword evidence="2" id="KW-0813">Transport</keyword>
<evidence type="ECO:0000256" key="1">
    <source>
        <dbReference type="ARBA" id="ARBA00001927"/>
    </source>
</evidence>
<dbReference type="Proteomes" id="UP001500689">
    <property type="component" value="Unassembled WGS sequence"/>
</dbReference>
<dbReference type="SUPFAM" id="SSF54862">
    <property type="entry name" value="4Fe-4S ferredoxins"/>
    <property type="match status" value="1"/>
</dbReference>
<protein>
    <recommendedName>
        <fullName evidence="10">Ferredoxin</fullName>
    </recommendedName>
</protein>
<reference evidence="9" key="1">
    <citation type="journal article" date="2019" name="Int. J. Syst. Evol. Microbiol.">
        <title>The Global Catalogue of Microorganisms (GCM) 10K type strain sequencing project: providing services to taxonomists for standard genome sequencing and annotation.</title>
        <authorList>
            <consortium name="The Broad Institute Genomics Platform"/>
            <consortium name="The Broad Institute Genome Sequencing Center for Infectious Disease"/>
            <person name="Wu L."/>
            <person name="Ma J."/>
        </authorList>
    </citation>
    <scope>NUCLEOTIDE SEQUENCE [LARGE SCALE GENOMIC DNA]</scope>
    <source>
        <strain evidence="9">JCM 16898</strain>
    </source>
</reference>
<keyword evidence="6" id="KW-0411">Iron-sulfur</keyword>
<comment type="caution">
    <text evidence="8">The sequence shown here is derived from an EMBL/GenBank/DDBJ whole genome shotgun (WGS) entry which is preliminary data.</text>
</comment>
<organism evidence="8 9">
    <name type="scientific">Amycolatopsis ultiminotia</name>
    <dbReference type="NCBI Taxonomy" id="543629"/>
    <lineage>
        <taxon>Bacteria</taxon>
        <taxon>Bacillati</taxon>
        <taxon>Actinomycetota</taxon>
        <taxon>Actinomycetes</taxon>
        <taxon>Pseudonocardiales</taxon>
        <taxon>Pseudonocardiaceae</taxon>
        <taxon>Amycolatopsis</taxon>
    </lineage>
</organism>
<keyword evidence="9" id="KW-1185">Reference proteome</keyword>
<dbReference type="RefSeq" id="WP_344868648.1">
    <property type="nucleotide sequence ID" value="NZ_BAAAZN010000027.1"/>
</dbReference>
<dbReference type="InterPro" id="IPR051269">
    <property type="entry name" value="Fe-S_cluster_ET"/>
</dbReference>
<keyword evidence="3" id="KW-0479">Metal-binding</keyword>
<evidence type="ECO:0000313" key="9">
    <source>
        <dbReference type="Proteomes" id="UP001500689"/>
    </source>
</evidence>
<comment type="cofactor">
    <cofactor evidence="1">
        <name>[3Fe-4S] cluster</name>
        <dbReference type="ChEBI" id="CHEBI:21137"/>
    </cofactor>
</comment>
<sequence>MRIRAENELCVVSSMCVYRVPAVFDQDDEGRVVILDEHPPAELGEDIRRAVRGCPVGAISIEEPEEPEEAD</sequence>
<accession>A0ABP6YGB8</accession>
<evidence type="ECO:0000256" key="7">
    <source>
        <dbReference type="ARBA" id="ARBA00023291"/>
    </source>
</evidence>
<evidence type="ECO:0000256" key="3">
    <source>
        <dbReference type="ARBA" id="ARBA00022723"/>
    </source>
</evidence>
<evidence type="ECO:0000313" key="8">
    <source>
        <dbReference type="EMBL" id="GAA3582947.1"/>
    </source>
</evidence>
<dbReference type="PANTHER" id="PTHR36923">
    <property type="entry name" value="FERREDOXIN"/>
    <property type="match status" value="1"/>
</dbReference>
<proteinExistence type="predicted"/>
<keyword evidence="5" id="KW-0408">Iron</keyword>
<keyword evidence="7" id="KW-0003">3Fe-4S</keyword>
<dbReference type="Pfam" id="PF13459">
    <property type="entry name" value="Fer4_15"/>
    <property type="match status" value="1"/>
</dbReference>
<gene>
    <name evidence="8" type="ORF">GCM10022222_79670</name>
</gene>
<evidence type="ECO:0000256" key="4">
    <source>
        <dbReference type="ARBA" id="ARBA00022982"/>
    </source>
</evidence>